<reference evidence="2 3" key="1">
    <citation type="journal article" date="2013" name="Front. Microbiol.">
        <title>Comparative genomic analyses of the cyanobacterium, Lyngbya aestuarii BL J, a powerful hydrogen producer.</title>
        <authorList>
            <person name="Kothari A."/>
            <person name="Vaughn M."/>
            <person name="Garcia-Pichel F."/>
        </authorList>
    </citation>
    <scope>NUCLEOTIDE SEQUENCE [LARGE SCALE GENOMIC DNA]</scope>
    <source>
        <strain evidence="2 3">BL J</strain>
    </source>
</reference>
<evidence type="ECO:0000313" key="3">
    <source>
        <dbReference type="Proteomes" id="UP000017127"/>
    </source>
</evidence>
<feature type="compositionally biased region" description="Basic and acidic residues" evidence="1">
    <location>
        <begin position="1"/>
        <end position="11"/>
    </location>
</feature>
<evidence type="ECO:0000313" key="2">
    <source>
        <dbReference type="EMBL" id="ERT05021.1"/>
    </source>
</evidence>
<sequence>MQSKETQKYNKDSSNFRSTVSKDLLSEITNPKQNLKN</sequence>
<dbReference type="AlphaFoldDB" id="U7QF06"/>
<dbReference type="EMBL" id="AUZM01000071">
    <property type="protein sequence ID" value="ERT05021.1"/>
    <property type="molecule type" value="Genomic_DNA"/>
</dbReference>
<evidence type="ECO:0000256" key="1">
    <source>
        <dbReference type="SAM" id="MobiDB-lite"/>
    </source>
</evidence>
<protein>
    <submittedName>
        <fullName evidence="2">Uncharacterized protein</fullName>
    </submittedName>
</protein>
<proteinExistence type="predicted"/>
<keyword evidence="3" id="KW-1185">Reference proteome</keyword>
<name>U7QF06_9CYAN</name>
<comment type="caution">
    <text evidence="2">The sequence shown here is derived from an EMBL/GenBank/DDBJ whole genome shotgun (WGS) entry which is preliminary data.</text>
</comment>
<dbReference type="Proteomes" id="UP000017127">
    <property type="component" value="Unassembled WGS sequence"/>
</dbReference>
<accession>U7QF06</accession>
<organism evidence="2 3">
    <name type="scientific">Lyngbya aestuarii BL J</name>
    <dbReference type="NCBI Taxonomy" id="1348334"/>
    <lineage>
        <taxon>Bacteria</taxon>
        <taxon>Bacillati</taxon>
        <taxon>Cyanobacteriota</taxon>
        <taxon>Cyanophyceae</taxon>
        <taxon>Oscillatoriophycideae</taxon>
        <taxon>Oscillatoriales</taxon>
        <taxon>Microcoleaceae</taxon>
        <taxon>Lyngbya</taxon>
    </lineage>
</organism>
<feature type="region of interest" description="Disordered" evidence="1">
    <location>
        <begin position="1"/>
        <end position="37"/>
    </location>
</feature>
<feature type="compositionally biased region" description="Polar residues" evidence="1">
    <location>
        <begin position="12"/>
        <end position="37"/>
    </location>
</feature>
<gene>
    <name evidence="2" type="ORF">M595_5056</name>
</gene>